<dbReference type="EMBL" id="AM889138">
    <property type="protein sequence ID" value="CBA09180.1"/>
    <property type="molecule type" value="Genomic_DNA"/>
</dbReference>
<reference evidence="1" key="1">
    <citation type="journal article" date="2008" name="Proc. Natl. Acad. Sci. U.S.A.">
        <title>Whole-genome comparison of disease and carriage strains provides insights into virulence evolution in Neisseria meningitidis.</title>
        <authorList>
            <person name="Schoen C."/>
            <person name="Blom J."/>
            <person name="Claus H."/>
            <person name="Schramm-Glueck A."/>
            <person name="Brandt P."/>
            <person name="Mueller T."/>
            <person name="Goesmann A."/>
            <person name="Joseph B."/>
            <person name="Konietzny S."/>
            <person name="Kurzai O."/>
            <person name="Schmitt C."/>
            <person name="Friedrich T."/>
            <person name="Linke B."/>
            <person name="Vogel U."/>
            <person name="Frosch M."/>
        </authorList>
    </citation>
    <scope>NUCLEOTIDE SEQUENCE</scope>
    <source>
        <strain evidence="1">Alpha275</strain>
    </source>
</reference>
<organism evidence="1">
    <name type="scientific">Neisseria meningitidis alpha275</name>
    <dbReference type="NCBI Taxonomy" id="295996"/>
    <lineage>
        <taxon>Bacteria</taxon>
        <taxon>Pseudomonadati</taxon>
        <taxon>Pseudomonadota</taxon>
        <taxon>Betaproteobacteria</taxon>
        <taxon>Neisseriales</taxon>
        <taxon>Neisseriaceae</taxon>
        <taxon>Neisseria</taxon>
    </lineage>
</organism>
<evidence type="ECO:0000313" key="1">
    <source>
        <dbReference type="EMBL" id="CBA09180.1"/>
    </source>
</evidence>
<proteinExistence type="predicted"/>
<gene>
    <name evidence="1" type="ORF">NMW_1856</name>
</gene>
<sequence>MTVPKQCRLKVEIGFQTASPERCRKWTLFPFLFG</sequence>
<accession>C6SLN0</accession>
<dbReference type="AlphaFoldDB" id="C6SLN0"/>
<name>C6SLN0_NEIME</name>
<protein>
    <submittedName>
        <fullName evidence="1">Uncharacterized protein</fullName>
    </submittedName>
</protein>